<protein>
    <submittedName>
        <fullName evidence="1">Uncharacterized protein</fullName>
    </submittedName>
</protein>
<proteinExistence type="predicted"/>
<evidence type="ECO:0000313" key="5">
    <source>
        <dbReference type="Proteomes" id="UP000735874"/>
    </source>
</evidence>
<name>A0A8T0ZWE0_9STRA</name>
<reference evidence="1" key="1">
    <citation type="submission" date="2018-10" db="EMBL/GenBank/DDBJ databases">
        <title>Effector identification in a new, highly contiguous assembly of the strawberry crown rot pathogen Phytophthora cactorum.</title>
        <authorList>
            <person name="Armitage A.D."/>
            <person name="Nellist C.F."/>
            <person name="Bates H."/>
            <person name="Vickerstaff R.J."/>
            <person name="Harrison R.J."/>
        </authorList>
    </citation>
    <scope>NUCLEOTIDE SEQUENCE</scope>
    <source>
        <strain evidence="1">15-7</strain>
        <strain evidence="3">4032</strain>
        <strain evidence="2">4040</strain>
        <strain evidence="4">P415</strain>
    </source>
</reference>
<evidence type="ECO:0000313" key="2">
    <source>
        <dbReference type="EMBL" id="KAG2923036.1"/>
    </source>
</evidence>
<dbReference type="EMBL" id="RCMK01000541">
    <property type="protein sequence ID" value="KAG2923036.1"/>
    <property type="molecule type" value="Genomic_DNA"/>
</dbReference>
<dbReference type="AlphaFoldDB" id="A0A8T0ZWE0"/>
<dbReference type="Proteomes" id="UP000736787">
    <property type="component" value="Unassembled WGS sequence"/>
</dbReference>
<evidence type="ECO:0000313" key="4">
    <source>
        <dbReference type="EMBL" id="KAG2979638.1"/>
    </source>
</evidence>
<dbReference type="EMBL" id="RCML01000357">
    <property type="protein sequence ID" value="KAG2979638.1"/>
    <property type="molecule type" value="Genomic_DNA"/>
</dbReference>
<comment type="caution">
    <text evidence="1">The sequence shown here is derived from an EMBL/GenBank/DDBJ whole genome shotgun (WGS) entry which is preliminary data.</text>
</comment>
<dbReference type="Proteomes" id="UP000774804">
    <property type="component" value="Unassembled WGS sequence"/>
</dbReference>
<dbReference type="Proteomes" id="UP000735874">
    <property type="component" value="Unassembled WGS sequence"/>
</dbReference>
<dbReference type="VEuPathDB" id="FungiDB:PC110_g14971"/>
<accession>A0A8T0ZWE0</accession>
<dbReference type="EMBL" id="RCMI01000093">
    <property type="protein sequence ID" value="KAG2935954.1"/>
    <property type="molecule type" value="Genomic_DNA"/>
</dbReference>
<organism evidence="1 5">
    <name type="scientific">Phytophthora cactorum</name>
    <dbReference type="NCBI Taxonomy" id="29920"/>
    <lineage>
        <taxon>Eukaryota</taxon>
        <taxon>Sar</taxon>
        <taxon>Stramenopiles</taxon>
        <taxon>Oomycota</taxon>
        <taxon>Peronosporomycetes</taxon>
        <taxon>Peronosporales</taxon>
        <taxon>Peronosporaceae</taxon>
        <taxon>Phytophthora</taxon>
    </lineage>
</organism>
<sequence>MLLIKVNAVNIRSPGGAVATRTITLTVGITIKSAMEKLIDNERFILRFFDAPERLVH</sequence>
<gene>
    <name evidence="1" type="ORF">PC113_g1622</name>
    <name evidence="3" type="ORF">PC115_g4743</name>
    <name evidence="2" type="ORF">PC117_g15820</name>
    <name evidence="4" type="ORF">PC118_g11655</name>
</gene>
<dbReference type="Proteomes" id="UP000697107">
    <property type="component" value="Unassembled WGS sequence"/>
</dbReference>
<evidence type="ECO:0000313" key="1">
    <source>
        <dbReference type="EMBL" id="KAG2867824.1"/>
    </source>
</evidence>
<evidence type="ECO:0000313" key="3">
    <source>
        <dbReference type="EMBL" id="KAG2935954.1"/>
    </source>
</evidence>
<dbReference type="EMBL" id="RCMG01000019">
    <property type="protein sequence ID" value="KAG2867824.1"/>
    <property type="molecule type" value="Genomic_DNA"/>
</dbReference>